<gene>
    <name evidence="1" type="ORF">G6N73_30105</name>
</gene>
<dbReference type="InterPro" id="IPR015813">
    <property type="entry name" value="Pyrv/PenolPyrv_kinase-like_dom"/>
</dbReference>
<keyword evidence="1" id="KW-0456">Lyase</keyword>
<organism evidence="1 2">
    <name type="scientific">Allomesorhizobium camelthorni</name>
    <dbReference type="NCBI Taxonomy" id="475069"/>
    <lineage>
        <taxon>Bacteria</taxon>
        <taxon>Pseudomonadati</taxon>
        <taxon>Pseudomonadota</taxon>
        <taxon>Alphaproteobacteria</taxon>
        <taxon>Hyphomicrobiales</taxon>
        <taxon>Phyllobacteriaceae</taxon>
        <taxon>Allomesorhizobium</taxon>
    </lineage>
</organism>
<dbReference type="PANTHER" id="PTHR42905">
    <property type="entry name" value="PHOSPHOENOLPYRUVATE CARBOXYLASE"/>
    <property type="match status" value="1"/>
</dbReference>
<name>A0A6G4WMI4_9HYPH</name>
<dbReference type="AlphaFoldDB" id="A0A6G4WMI4"/>
<sequence>MNSATAARAAFRTMHDDFFTLPNAVSVWEARKLNELGFKAIASTSHGLSLTLGKNDYSATIDETLENLRVLVAASNLPVNADFEAGFAVDAQGVAANVRRAAETGICGLSIEDRTGDALYDLPVAVERLKSARASLDGIDKAFVLVGRTESYLVGYPDLGATIERLKAYSDAGADVLYAPGVSKPDEIKAIVEAIAPKPVNVVLISPRMTVDDMRALGVRRVSVGGFLQTAAWATFESAAKSLSQGGGLPAESFG</sequence>
<dbReference type="PANTHER" id="PTHR42905:SF16">
    <property type="entry name" value="CARBOXYPHOSPHONOENOLPYRUVATE PHOSPHONOMUTASE-LIKE PROTEIN (AFU_ORTHOLOGUE AFUA_5G07230)"/>
    <property type="match status" value="1"/>
</dbReference>
<accession>A0A6G4WMI4</accession>
<dbReference type="Pfam" id="PF13714">
    <property type="entry name" value="PEP_mutase"/>
    <property type="match status" value="1"/>
</dbReference>
<dbReference type="SUPFAM" id="SSF51621">
    <property type="entry name" value="Phosphoenolpyruvate/pyruvate domain"/>
    <property type="match status" value="1"/>
</dbReference>
<dbReference type="CDD" id="cd00377">
    <property type="entry name" value="ICL_PEPM"/>
    <property type="match status" value="1"/>
</dbReference>
<dbReference type="RefSeq" id="WP_165033634.1">
    <property type="nucleotide sequence ID" value="NZ_JAAKZF010000089.1"/>
</dbReference>
<protein>
    <submittedName>
        <fullName evidence="1">Isocitrate lyase/phosphoenolpyruvate mutase family protein</fullName>
    </submittedName>
</protein>
<dbReference type="InterPro" id="IPR040442">
    <property type="entry name" value="Pyrv_kinase-like_dom_sf"/>
</dbReference>
<proteinExistence type="predicted"/>
<keyword evidence="2" id="KW-1185">Reference proteome</keyword>
<dbReference type="InterPro" id="IPR039556">
    <property type="entry name" value="ICL/PEPM"/>
</dbReference>
<dbReference type="EMBL" id="JAAKZF010000089">
    <property type="protein sequence ID" value="NGO55277.1"/>
    <property type="molecule type" value="Genomic_DNA"/>
</dbReference>
<evidence type="ECO:0000313" key="1">
    <source>
        <dbReference type="EMBL" id="NGO55277.1"/>
    </source>
</evidence>
<comment type="caution">
    <text evidence="1">The sequence shown here is derived from an EMBL/GenBank/DDBJ whole genome shotgun (WGS) entry which is preliminary data.</text>
</comment>
<dbReference type="GO" id="GO:0016829">
    <property type="term" value="F:lyase activity"/>
    <property type="evidence" value="ECO:0007669"/>
    <property type="project" value="UniProtKB-KW"/>
</dbReference>
<dbReference type="Gene3D" id="3.20.20.60">
    <property type="entry name" value="Phosphoenolpyruvate-binding domains"/>
    <property type="match status" value="1"/>
</dbReference>
<dbReference type="Proteomes" id="UP001642900">
    <property type="component" value="Unassembled WGS sequence"/>
</dbReference>
<evidence type="ECO:0000313" key="2">
    <source>
        <dbReference type="Proteomes" id="UP001642900"/>
    </source>
</evidence>
<reference evidence="1 2" key="1">
    <citation type="submission" date="2020-02" db="EMBL/GenBank/DDBJ databases">
        <title>Genome sequence of strain CCNWXJ40-4.</title>
        <authorList>
            <person name="Gao J."/>
            <person name="Sun J."/>
        </authorList>
    </citation>
    <scope>NUCLEOTIDE SEQUENCE [LARGE SCALE GENOMIC DNA]</scope>
    <source>
        <strain evidence="1 2">CCNWXJ 40-4</strain>
    </source>
</reference>